<name>A0A713VMM6_SALTM</name>
<accession>A0A713VMM6</accession>
<evidence type="ECO:0000313" key="1">
    <source>
        <dbReference type="EMBL" id="HAD3835837.1"/>
    </source>
</evidence>
<dbReference type="Gene3D" id="3.40.30.10">
    <property type="entry name" value="Glutaredoxin"/>
    <property type="match status" value="1"/>
</dbReference>
<dbReference type="InterPro" id="IPR036249">
    <property type="entry name" value="Thioredoxin-like_sf"/>
</dbReference>
<gene>
    <name evidence="1" type="ORF">G1Q84_25860</name>
</gene>
<organism evidence="1">
    <name type="scientific">Salmonella typhimurium</name>
    <dbReference type="NCBI Taxonomy" id="90371"/>
    <lineage>
        <taxon>Bacteria</taxon>
        <taxon>Pseudomonadati</taxon>
        <taxon>Pseudomonadota</taxon>
        <taxon>Gammaproteobacteria</taxon>
        <taxon>Enterobacterales</taxon>
        <taxon>Enterobacteriaceae</taxon>
        <taxon>Salmonella</taxon>
    </lineage>
</organism>
<protein>
    <submittedName>
        <fullName evidence="1">Thiol:disulfide interchange protein</fullName>
    </submittedName>
</protein>
<reference evidence="1" key="1">
    <citation type="journal article" date="2018" name="Genome Biol.">
        <title>SKESA: strategic k-mer extension for scrupulous assemblies.</title>
        <authorList>
            <person name="Souvorov A."/>
            <person name="Agarwala R."/>
            <person name="Lipman D.J."/>
        </authorList>
    </citation>
    <scope>NUCLEOTIDE SEQUENCE</scope>
    <source>
        <strain evidence="1">S303T</strain>
    </source>
</reference>
<dbReference type="EMBL" id="DAAONO010000115">
    <property type="protein sequence ID" value="HAD3835837.1"/>
    <property type="molecule type" value="Genomic_DNA"/>
</dbReference>
<feature type="non-terminal residue" evidence="1">
    <location>
        <position position="1"/>
    </location>
</feature>
<dbReference type="SUPFAM" id="SSF52833">
    <property type="entry name" value="Thioredoxin-like"/>
    <property type="match status" value="1"/>
</dbReference>
<dbReference type="AlphaFoldDB" id="A0A713VMM6"/>
<sequence>RLFKEYGVRGTPSVYVRGRYHINNAAFGAFSVEDFRSRYAAVVWKLLAGNPDAD</sequence>
<reference evidence="1" key="2">
    <citation type="submission" date="2019-01" db="EMBL/GenBank/DDBJ databases">
        <authorList>
            <consortium name="NCBI Pathogen Detection Project"/>
        </authorList>
    </citation>
    <scope>NUCLEOTIDE SEQUENCE</scope>
    <source>
        <strain evidence="1">S303T</strain>
    </source>
</reference>
<proteinExistence type="predicted"/>
<comment type="caution">
    <text evidence="1">The sequence shown here is derived from an EMBL/GenBank/DDBJ whole genome shotgun (WGS) entry which is preliminary data.</text>
</comment>